<dbReference type="AlphaFoldDB" id="A0A7J5ZHY5"/>
<evidence type="ECO:0000313" key="2">
    <source>
        <dbReference type="Proteomes" id="UP000593565"/>
    </source>
</evidence>
<keyword evidence="2" id="KW-1185">Reference proteome</keyword>
<comment type="caution">
    <text evidence="1">The sequence shown here is derived from an EMBL/GenBank/DDBJ whole genome shotgun (WGS) entry which is preliminary data.</text>
</comment>
<organism evidence="1 2">
    <name type="scientific">Ameiurus melas</name>
    <name type="common">Black bullhead</name>
    <name type="synonym">Silurus melas</name>
    <dbReference type="NCBI Taxonomy" id="219545"/>
    <lineage>
        <taxon>Eukaryota</taxon>
        <taxon>Metazoa</taxon>
        <taxon>Chordata</taxon>
        <taxon>Craniata</taxon>
        <taxon>Vertebrata</taxon>
        <taxon>Euteleostomi</taxon>
        <taxon>Actinopterygii</taxon>
        <taxon>Neopterygii</taxon>
        <taxon>Teleostei</taxon>
        <taxon>Ostariophysi</taxon>
        <taxon>Siluriformes</taxon>
        <taxon>Ictaluridae</taxon>
        <taxon>Ameiurus</taxon>
    </lineage>
</organism>
<reference evidence="1 2" key="1">
    <citation type="submission" date="2020-02" db="EMBL/GenBank/DDBJ databases">
        <title>A chromosome-scale genome assembly of the black bullhead catfish (Ameiurus melas).</title>
        <authorList>
            <person name="Wen M."/>
            <person name="Zham M."/>
            <person name="Cabau C."/>
            <person name="Klopp C."/>
            <person name="Donnadieu C."/>
            <person name="Roques C."/>
            <person name="Bouchez O."/>
            <person name="Lampietro C."/>
            <person name="Jouanno E."/>
            <person name="Herpin A."/>
            <person name="Louis A."/>
            <person name="Berthelot C."/>
            <person name="Parey E."/>
            <person name="Roest-Crollius H."/>
            <person name="Braasch I."/>
            <person name="Postlethwait J."/>
            <person name="Robinson-Rechavi M."/>
            <person name="Echchiki A."/>
            <person name="Begum T."/>
            <person name="Montfort J."/>
            <person name="Schartl M."/>
            <person name="Bobe J."/>
            <person name="Guiguen Y."/>
        </authorList>
    </citation>
    <scope>NUCLEOTIDE SEQUENCE [LARGE SCALE GENOMIC DNA]</scope>
    <source>
        <strain evidence="1">M_S1</strain>
        <tissue evidence="1">Blood</tissue>
    </source>
</reference>
<protein>
    <submittedName>
        <fullName evidence="1">Uncharacterized protein</fullName>
    </submittedName>
</protein>
<dbReference type="EMBL" id="JAAGNN010000030">
    <property type="protein sequence ID" value="KAF4070242.1"/>
    <property type="molecule type" value="Genomic_DNA"/>
</dbReference>
<proteinExistence type="predicted"/>
<name>A0A7J5ZHY5_AMEME</name>
<evidence type="ECO:0000313" key="1">
    <source>
        <dbReference type="EMBL" id="KAF4070242.1"/>
    </source>
</evidence>
<dbReference type="Proteomes" id="UP000593565">
    <property type="component" value="Unassembled WGS sequence"/>
</dbReference>
<accession>A0A7J5ZHY5</accession>
<sequence length="92" mass="10121">MDVSLKIPKIRLTRCRNEDTGGVTPPPPEATEDLVGLTQSVAMVTAEHVGMADSTQLMSLSQGRVAMVIRPRLTQGMLKHIADKTDFFRVTR</sequence>
<gene>
    <name evidence="1" type="ORF">AMELA_G00292800</name>
</gene>